<reference evidence="2 3" key="1">
    <citation type="submission" date="2018-03" db="EMBL/GenBank/DDBJ databases">
        <title>Genome sequence of Lactococcus lactis strain 14B4 from almond drupe.</title>
        <authorList>
            <person name="Tran T.D."/>
            <person name="McGarvey J.A."/>
            <person name="Huynh S."/>
            <person name="Parker C.T."/>
        </authorList>
    </citation>
    <scope>NUCLEOTIDE SEQUENCE [LARGE SCALE GENOMIC DNA]</scope>
    <source>
        <strain evidence="2 3">14B4</strain>
        <plasmid evidence="3">Plasmid p14b4</plasmid>
    </source>
</reference>
<geneLocation type="plasmid" evidence="3">
    <name>p14b4</name>
</geneLocation>
<gene>
    <name evidence="2" type="ORF">LL14B4_13090</name>
</gene>
<dbReference type="Proteomes" id="UP000245919">
    <property type="component" value="Plasmid p14B4"/>
</dbReference>
<accession>A0A2Z3KS19</accession>
<evidence type="ECO:0000313" key="2">
    <source>
        <dbReference type="EMBL" id="AWN67133.1"/>
    </source>
</evidence>
<proteinExistence type="predicted"/>
<sequence length="117" mass="13777">MNQLSIIFLITLLMIFSIVVLVFFMIKHNLNTKGKYQLYWTTQKNLFSIKVNKGQFFVRADNLELAKKVGAKALQNKYQNKEWFEDIRFTVRGGGEKSMLSQGNWEILINILEERNQ</sequence>
<feature type="transmembrane region" description="Helical" evidence="1">
    <location>
        <begin position="6"/>
        <end position="26"/>
    </location>
</feature>
<keyword evidence="2" id="KW-0614">Plasmid</keyword>
<keyword evidence="1" id="KW-0472">Membrane</keyword>
<keyword evidence="1" id="KW-0812">Transmembrane</keyword>
<name>A0A2Z3KS19_LACLL</name>
<organism evidence="2 3">
    <name type="scientific">Lactococcus lactis subsp. lactis</name>
    <name type="common">Streptococcus lactis</name>
    <dbReference type="NCBI Taxonomy" id="1360"/>
    <lineage>
        <taxon>Bacteria</taxon>
        <taxon>Bacillati</taxon>
        <taxon>Bacillota</taxon>
        <taxon>Bacilli</taxon>
        <taxon>Lactobacillales</taxon>
        <taxon>Streptococcaceae</taxon>
        <taxon>Lactococcus</taxon>
    </lineage>
</organism>
<evidence type="ECO:0000313" key="3">
    <source>
        <dbReference type="Proteomes" id="UP000245919"/>
    </source>
</evidence>
<dbReference type="GeneID" id="89634713"/>
<dbReference type="RefSeq" id="WP_109991474.1">
    <property type="nucleotide sequence ID" value="NZ_CP028161.1"/>
</dbReference>
<dbReference type="EMBL" id="CP028161">
    <property type="protein sequence ID" value="AWN67133.1"/>
    <property type="molecule type" value="Genomic_DNA"/>
</dbReference>
<protein>
    <submittedName>
        <fullName evidence="2">Uncharacterized protein</fullName>
    </submittedName>
</protein>
<dbReference type="AlphaFoldDB" id="A0A2Z3KS19"/>
<evidence type="ECO:0000256" key="1">
    <source>
        <dbReference type="SAM" id="Phobius"/>
    </source>
</evidence>
<keyword evidence="1" id="KW-1133">Transmembrane helix</keyword>